<evidence type="ECO:0000313" key="2">
    <source>
        <dbReference type="EMBL" id="KAK5637622.1"/>
    </source>
</evidence>
<dbReference type="EMBL" id="JAWHQM010000168">
    <property type="protein sequence ID" value="KAK5637622.1"/>
    <property type="molecule type" value="Genomic_DNA"/>
</dbReference>
<comment type="caution">
    <text evidence="2">The sequence shown here is derived from an EMBL/GenBank/DDBJ whole genome shotgun (WGS) entry which is preliminary data.</text>
</comment>
<dbReference type="AlphaFoldDB" id="A0AAN7ZBJ7"/>
<feature type="compositionally biased region" description="Acidic residues" evidence="1">
    <location>
        <begin position="127"/>
        <end position="142"/>
    </location>
</feature>
<dbReference type="Proteomes" id="UP001305414">
    <property type="component" value="Unassembled WGS sequence"/>
</dbReference>
<organism evidence="2 3">
    <name type="scientific">Xylaria bambusicola</name>
    <dbReference type="NCBI Taxonomy" id="326684"/>
    <lineage>
        <taxon>Eukaryota</taxon>
        <taxon>Fungi</taxon>
        <taxon>Dikarya</taxon>
        <taxon>Ascomycota</taxon>
        <taxon>Pezizomycotina</taxon>
        <taxon>Sordariomycetes</taxon>
        <taxon>Xylariomycetidae</taxon>
        <taxon>Xylariales</taxon>
        <taxon>Xylariaceae</taxon>
        <taxon>Xylaria</taxon>
    </lineage>
</organism>
<proteinExistence type="predicted"/>
<evidence type="ECO:0000256" key="1">
    <source>
        <dbReference type="SAM" id="MobiDB-lite"/>
    </source>
</evidence>
<sequence>MVAPNKKGSAFAERTLPCKTLGYQNQNSYNYIILLESGRIVNANNVNFFQKTPHNPSADEPKSVSKRKQARWSLEEGIEKNTLKDNTLEAIPSEELEFPRVDFIDDEPTRKKKRTSPTPALSNTSTDDSDLSDLSELDDENDLDYHNSLLSGEEQ</sequence>
<feature type="region of interest" description="Disordered" evidence="1">
    <location>
        <begin position="51"/>
        <end position="71"/>
    </location>
</feature>
<gene>
    <name evidence="2" type="ORF">RRF57_013337</name>
</gene>
<accession>A0AAN7ZBJ7</accession>
<feature type="region of interest" description="Disordered" evidence="1">
    <location>
        <begin position="98"/>
        <end position="155"/>
    </location>
</feature>
<keyword evidence="3" id="KW-1185">Reference proteome</keyword>
<reference evidence="2 3" key="1">
    <citation type="submission" date="2023-10" db="EMBL/GenBank/DDBJ databases">
        <title>Draft genome sequence of Xylaria bambusicola isolate GMP-LS, the root and basal stem rot pathogen of sugarcane in Indonesia.</title>
        <authorList>
            <person name="Selvaraj P."/>
            <person name="Muralishankar V."/>
            <person name="Muruganantham S."/>
            <person name="Sp S."/>
            <person name="Haryani S."/>
            <person name="Lau K.J.X."/>
            <person name="Naqvi N.I."/>
        </authorList>
    </citation>
    <scope>NUCLEOTIDE SEQUENCE [LARGE SCALE GENOMIC DNA]</scope>
    <source>
        <strain evidence="2">GMP-LS</strain>
    </source>
</reference>
<name>A0AAN7ZBJ7_9PEZI</name>
<feature type="compositionally biased region" description="Basic and acidic residues" evidence="1">
    <location>
        <begin position="98"/>
        <end position="109"/>
    </location>
</feature>
<protein>
    <submittedName>
        <fullName evidence="2">Uncharacterized protein</fullName>
    </submittedName>
</protein>
<evidence type="ECO:0000313" key="3">
    <source>
        <dbReference type="Proteomes" id="UP001305414"/>
    </source>
</evidence>